<reference evidence="3" key="1">
    <citation type="journal article" date="2015" name="Proc. Natl. Acad. Sci. U.S.A.">
        <title>Networks of energetic and metabolic interactions define dynamics in microbial communities.</title>
        <authorList>
            <person name="Embree M."/>
            <person name="Liu J.K."/>
            <person name="Al-Bassam M.M."/>
            <person name="Zengler K."/>
        </authorList>
    </citation>
    <scope>NUCLEOTIDE SEQUENCE</scope>
</reference>
<dbReference type="GO" id="GO:0003723">
    <property type="term" value="F:RNA binding"/>
    <property type="evidence" value="ECO:0007669"/>
    <property type="project" value="UniProtKB-KW"/>
</dbReference>
<dbReference type="Gene3D" id="3.40.50.150">
    <property type="entry name" value="Vaccinia Virus protein VP39"/>
    <property type="match status" value="1"/>
</dbReference>
<organism evidence="3">
    <name type="scientific">hydrocarbon metagenome</name>
    <dbReference type="NCBI Taxonomy" id="938273"/>
    <lineage>
        <taxon>unclassified sequences</taxon>
        <taxon>metagenomes</taxon>
        <taxon>ecological metagenomes</taxon>
    </lineage>
</organism>
<dbReference type="GO" id="GO:0008168">
    <property type="term" value="F:methyltransferase activity"/>
    <property type="evidence" value="ECO:0007669"/>
    <property type="project" value="UniProtKB-KW"/>
</dbReference>
<dbReference type="PANTHER" id="PTHR32319:SF0">
    <property type="entry name" value="BACTERIAL HEMOLYSIN-LIKE PROTEIN"/>
    <property type="match status" value="1"/>
</dbReference>
<keyword evidence="3" id="KW-0808">Transferase</keyword>
<dbReference type="CDD" id="cd02440">
    <property type="entry name" value="AdoMet_MTases"/>
    <property type="match status" value="1"/>
</dbReference>
<evidence type="ECO:0000259" key="2">
    <source>
        <dbReference type="Pfam" id="PF01728"/>
    </source>
</evidence>
<dbReference type="Pfam" id="PF01728">
    <property type="entry name" value="FtsJ"/>
    <property type="match status" value="1"/>
</dbReference>
<dbReference type="EMBL" id="LNQE01000110">
    <property type="protein sequence ID" value="KUG29259.1"/>
    <property type="molecule type" value="Genomic_DNA"/>
</dbReference>
<dbReference type="PANTHER" id="PTHR32319">
    <property type="entry name" value="BACTERIAL HEMOLYSIN-LIKE PROTEIN"/>
    <property type="match status" value="1"/>
</dbReference>
<keyword evidence="3" id="KW-0489">Methyltransferase</keyword>
<dbReference type="GO" id="GO:0032259">
    <property type="term" value="P:methylation"/>
    <property type="evidence" value="ECO:0007669"/>
    <property type="project" value="UniProtKB-KW"/>
</dbReference>
<dbReference type="AlphaFoldDB" id="A0A0W8G7W9"/>
<evidence type="ECO:0000313" key="3">
    <source>
        <dbReference type="EMBL" id="KUG29259.1"/>
    </source>
</evidence>
<dbReference type="InterPro" id="IPR002877">
    <property type="entry name" value="RNA_MeTrfase_FtsJ_dom"/>
</dbReference>
<dbReference type="SUPFAM" id="SSF53335">
    <property type="entry name" value="S-adenosyl-L-methionine-dependent methyltransferases"/>
    <property type="match status" value="1"/>
</dbReference>
<keyword evidence="1" id="KW-0694">RNA-binding</keyword>
<dbReference type="InterPro" id="IPR047048">
    <property type="entry name" value="TlyA"/>
</dbReference>
<comment type="caution">
    <text evidence="3">The sequence shown here is derived from an EMBL/GenBank/DDBJ whole genome shotgun (WGS) entry which is preliminary data.</text>
</comment>
<dbReference type="InterPro" id="IPR029063">
    <property type="entry name" value="SAM-dependent_MTases_sf"/>
</dbReference>
<feature type="domain" description="Ribosomal RNA methyltransferase FtsJ" evidence="2">
    <location>
        <begin position="3"/>
        <end position="174"/>
    </location>
</feature>
<protein>
    <submittedName>
        <fullName evidence="3">Rna binding methyltransferase ftsj like</fullName>
    </submittedName>
</protein>
<accession>A0A0W8G7W9</accession>
<proteinExistence type="predicted"/>
<gene>
    <name evidence="3" type="ORF">ASZ90_000852</name>
</gene>
<sequence length="180" mass="19158">MTAIEAFGIAVAGKIGMDAGASTGGFTDCLLQHGAARVYAVDVGHAQLHEKLRGDARVVVLEGVNLRHASDGLLPERVDMLVVDVSFISLTLVLPPCLGCVKPGGEVVALVKPQFELGPERTDKGVVRREEDQAEAVARVVEFARQECGLEVVGVVPSKIKGPKGNQEFLVYFKKPIETA</sequence>
<evidence type="ECO:0000256" key="1">
    <source>
        <dbReference type="ARBA" id="ARBA00022884"/>
    </source>
</evidence>
<name>A0A0W8G7W9_9ZZZZ</name>